<dbReference type="EMBL" id="CP015136">
    <property type="protein sequence ID" value="AMY08799.1"/>
    <property type="molecule type" value="Genomic_DNA"/>
</dbReference>
<dbReference type="GO" id="GO:0005507">
    <property type="term" value="F:copper ion binding"/>
    <property type="evidence" value="ECO:0007669"/>
    <property type="project" value="InterPro"/>
</dbReference>
<feature type="signal peptide" evidence="2">
    <location>
        <begin position="1"/>
        <end position="22"/>
    </location>
</feature>
<dbReference type="PATRIC" id="fig|1813736.3.peg.2104"/>
<feature type="region of interest" description="Disordered" evidence="1">
    <location>
        <begin position="25"/>
        <end position="91"/>
    </location>
</feature>
<dbReference type="GO" id="GO:0006878">
    <property type="term" value="P:intracellular copper ion homeostasis"/>
    <property type="evidence" value="ECO:0007669"/>
    <property type="project" value="InterPro"/>
</dbReference>
<dbReference type="AlphaFoldDB" id="A0A143PLZ6"/>
<evidence type="ECO:0000313" key="4">
    <source>
        <dbReference type="Proteomes" id="UP000076079"/>
    </source>
</evidence>
<reference evidence="3 4" key="1">
    <citation type="journal article" date="2016" name="Genome Announc.">
        <title>First Complete Genome Sequence of a Subdivision 6 Acidobacterium Strain.</title>
        <authorList>
            <person name="Huang S."/>
            <person name="Vieira S."/>
            <person name="Bunk B."/>
            <person name="Riedel T."/>
            <person name="Sproer C."/>
            <person name="Overmann J."/>
        </authorList>
    </citation>
    <scope>NUCLEOTIDE SEQUENCE [LARGE SCALE GENOMIC DNA]</scope>
    <source>
        <strain evidence="4">DSM 100886 HEG_-6_39</strain>
    </source>
</reference>
<dbReference type="KEGG" id="abac:LuPra_02004"/>
<dbReference type="GO" id="GO:0009279">
    <property type="term" value="C:cell outer membrane"/>
    <property type="evidence" value="ECO:0007669"/>
    <property type="project" value="InterPro"/>
</dbReference>
<reference evidence="4" key="2">
    <citation type="submission" date="2016-04" db="EMBL/GenBank/DDBJ databases">
        <title>First Complete Genome Sequence of a Subdivision 6 Acidobacterium.</title>
        <authorList>
            <person name="Huang S."/>
            <person name="Vieira S."/>
            <person name="Bunk B."/>
            <person name="Riedel T."/>
            <person name="Sproeer C."/>
            <person name="Overmann J."/>
        </authorList>
    </citation>
    <scope>NUCLEOTIDE SEQUENCE [LARGE SCALE GENOMIC DNA]</scope>
    <source>
        <strain evidence="4">DSM 100886 HEG_-6_39</strain>
    </source>
</reference>
<dbReference type="InterPro" id="IPR036709">
    <property type="entry name" value="Autotransporte_beta_dom_sf"/>
</dbReference>
<keyword evidence="2" id="KW-0732">Signal</keyword>
<name>A0A143PLZ6_LUTPR</name>
<feature type="compositionally biased region" description="Basic and acidic residues" evidence="1">
    <location>
        <begin position="64"/>
        <end position="78"/>
    </location>
</feature>
<evidence type="ECO:0000256" key="2">
    <source>
        <dbReference type="SAM" id="SignalP"/>
    </source>
</evidence>
<dbReference type="Gene3D" id="2.40.128.130">
    <property type="entry name" value="Autotransporter beta-domain"/>
    <property type="match status" value="1"/>
</dbReference>
<gene>
    <name evidence="3" type="primary">copB</name>
    <name evidence="3" type="ORF">LuPra_02004</name>
</gene>
<proteinExistence type="predicted"/>
<dbReference type="Proteomes" id="UP000076079">
    <property type="component" value="Chromosome"/>
</dbReference>
<evidence type="ECO:0000256" key="1">
    <source>
        <dbReference type="SAM" id="MobiDB-lite"/>
    </source>
</evidence>
<sequence length="323" mass="34942" precursor="true">MTVARPLAAMSLCLVLAGIARAQDQDHRSSGSQEHKAETAGQDRRNSGGQELRSAGAQERRKHTAEADDDRPAPRGHIESAPPPASVIVPPWIPDVSDEMRRAAFPDVQGHAAHDQRINGFVLFDQLEWRAGNGPGSLSWSNTGWVGGDINRVWFRTEGDGVGSGMDAARVHLLYGRAVARWWNVVAGVRQDLQPGAQTWLAVGVQGLAPGFFDVEATAYLSDEGQTAAHVEVGYDVLITNRWVLQPVMEMDVYGKPNASIGVGSGLSTGEAGIRLRYQFTREFAPYVGVSWLRAFGGTADLDHDADVPNGAPRLVTGVRVWF</sequence>
<dbReference type="InterPro" id="IPR007939">
    <property type="entry name" value="Cu-R_B_prcur"/>
</dbReference>
<feature type="chain" id="PRO_5007511644" evidence="2">
    <location>
        <begin position="23"/>
        <end position="323"/>
    </location>
</feature>
<keyword evidence="4" id="KW-1185">Reference proteome</keyword>
<dbReference type="STRING" id="1855912.LuPra_02004"/>
<feature type="compositionally biased region" description="Basic and acidic residues" evidence="1">
    <location>
        <begin position="25"/>
        <end position="46"/>
    </location>
</feature>
<evidence type="ECO:0000313" key="3">
    <source>
        <dbReference type="EMBL" id="AMY08799.1"/>
    </source>
</evidence>
<accession>A0A143PLZ6</accession>
<protein>
    <submittedName>
        <fullName evidence="3">Copper resistance protein B</fullName>
    </submittedName>
</protein>
<dbReference type="Pfam" id="PF05275">
    <property type="entry name" value="CopB"/>
    <property type="match status" value="1"/>
</dbReference>
<organism evidence="3 4">
    <name type="scientific">Luteitalea pratensis</name>
    <dbReference type="NCBI Taxonomy" id="1855912"/>
    <lineage>
        <taxon>Bacteria</taxon>
        <taxon>Pseudomonadati</taxon>
        <taxon>Acidobacteriota</taxon>
        <taxon>Vicinamibacteria</taxon>
        <taxon>Vicinamibacterales</taxon>
        <taxon>Vicinamibacteraceae</taxon>
        <taxon>Luteitalea</taxon>
    </lineage>
</organism>